<evidence type="ECO:0000256" key="7">
    <source>
        <dbReference type="ARBA" id="ARBA00022840"/>
    </source>
</evidence>
<dbReference type="STRING" id="1715285.SOFFGTOCOR_0222"/>
<comment type="subunit">
    <text evidence="10">Homodimer.</text>
</comment>
<dbReference type="SUPFAM" id="SSF54211">
    <property type="entry name" value="Ribosomal protein S5 domain 2-like"/>
    <property type="match status" value="1"/>
</dbReference>
<dbReference type="AlphaFoldDB" id="A0A0M6W8I6"/>
<keyword evidence="7 10" id="KW-0067">ATP-binding</keyword>
<keyword evidence="5 10" id="KW-0547">Nucleotide-binding</keyword>
<keyword evidence="6 10" id="KW-0418">Kinase</keyword>
<evidence type="ECO:0000256" key="8">
    <source>
        <dbReference type="ARBA" id="ARBA00023229"/>
    </source>
</evidence>
<dbReference type="InterPro" id="IPR014721">
    <property type="entry name" value="Ribsml_uS5_D2-typ_fold_subgr"/>
</dbReference>
<accession>A0A0M6W8I6</accession>
<proteinExistence type="inferred from homology"/>
<dbReference type="PANTHER" id="PTHR43527:SF2">
    <property type="entry name" value="4-DIPHOSPHOCYTIDYL-2-C-METHYL-D-ERYTHRITOL KINASE, CHLOROPLASTIC"/>
    <property type="match status" value="1"/>
</dbReference>
<evidence type="ECO:0000256" key="2">
    <source>
        <dbReference type="ARBA" id="ARBA00012052"/>
    </source>
</evidence>
<keyword evidence="4 10" id="KW-0808">Transferase</keyword>
<keyword evidence="8 10" id="KW-0414">Isoprene biosynthesis</keyword>
<feature type="active site" evidence="10">
    <location>
        <position position="10"/>
    </location>
</feature>
<evidence type="ECO:0000313" key="13">
    <source>
        <dbReference type="EMBL" id="CRK85657.1"/>
    </source>
</evidence>
<dbReference type="GO" id="GO:0005524">
    <property type="term" value="F:ATP binding"/>
    <property type="evidence" value="ECO:0007669"/>
    <property type="project" value="UniProtKB-UniRule"/>
</dbReference>
<sequence>MTLTWPSPGKLNLFLYINSYRHDGYHEIQTLYQFLRYGDKITITNRLDNQLNLLSKISGVKSKDNLILRAARLLQKYCYNVLHCKKKLGADISFKKYLPIGGGVGGGSSNAATTLIALNEHWGTKISDSILAKIGKIIGADVPVFVKGYSCFAEGIGEILTPILLKENWYLVANNGIKISTKKIFSDPLLKRNSKKQTLNVLLLSKYSNDCELTVRRNFYEVDRLISWLLKYSPSRLTGTGSCVFSEFKTKYDAIKVLNNSPLWLHGFVAQGTNESPLHKFRALATNMFYK</sequence>
<keyword evidence="14" id="KW-1185">Reference proteome</keyword>
<protein>
    <recommendedName>
        <fullName evidence="3 10">4-diphosphocytidyl-2-C-methyl-D-erythritol kinase</fullName>
        <shortName evidence="10">CMK</shortName>
        <ecNumber evidence="2 10">2.7.1.148</ecNumber>
    </recommendedName>
    <alternativeName>
        <fullName evidence="9 10">4-(cytidine-5'-diphospho)-2-C-methyl-D-erythritol kinase</fullName>
    </alternativeName>
</protein>
<feature type="active site" evidence="10">
    <location>
        <position position="141"/>
    </location>
</feature>
<evidence type="ECO:0000256" key="3">
    <source>
        <dbReference type="ARBA" id="ARBA00017473"/>
    </source>
</evidence>
<name>A0A0M6W8I6_9GAMM</name>
<comment type="pathway">
    <text evidence="10">Isoprenoid biosynthesis; isopentenyl diphosphate biosynthesis via DXP pathway; isopentenyl diphosphate from 1-deoxy-D-xylulose 5-phosphate: step 3/6.</text>
</comment>
<dbReference type="Gene3D" id="3.30.230.10">
    <property type="match status" value="1"/>
</dbReference>
<evidence type="ECO:0000259" key="12">
    <source>
        <dbReference type="Pfam" id="PF08544"/>
    </source>
</evidence>
<dbReference type="Pfam" id="PF08544">
    <property type="entry name" value="GHMP_kinases_C"/>
    <property type="match status" value="1"/>
</dbReference>
<evidence type="ECO:0000256" key="1">
    <source>
        <dbReference type="ARBA" id="ARBA00009684"/>
    </source>
</evidence>
<dbReference type="InterPro" id="IPR006204">
    <property type="entry name" value="GHMP_kinase_N_dom"/>
</dbReference>
<dbReference type="SUPFAM" id="SSF55060">
    <property type="entry name" value="GHMP Kinase, C-terminal domain"/>
    <property type="match status" value="1"/>
</dbReference>
<comment type="similarity">
    <text evidence="1 10">Belongs to the GHMP kinase family. IspE subfamily.</text>
</comment>
<evidence type="ECO:0000256" key="4">
    <source>
        <dbReference type="ARBA" id="ARBA00022679"/>
    </source>
</evidence>
<dbReference type="GO" id="GO:0016114">
    <property type="term" value="P:terpenoid biosynthetic process"/>
    <property type="evidence" value="ECO:0007669"/>
    <property type="project" value="UniProtKB-UniRule"/>
</dbReference>
<dbReference type="Gene3D" id="3.30.70.890">
    <property type="entry name" value="GHMP kinase, C-terminal domain"/>
    <property type="match status" value="1"/>
</dbReference>
<evidence type="ECO:0000256" key="5">
    <source>
        <dbReference type="ARBA" id="ARBA00022741"/>
    </source>
</evidence>
<dbReference type="Proteomes" id="UP000242301">
    <property type="component" value="Unassembled WGS sequence"/>
</dbReference>
<dbReference type="InterPro" id="IPR020568">
    <property type="entry name" value="Ribosomal_Su5_D2-typ_SF"/>
</dbReference>
<dbReference type="EMBL" id="CVRF01000002">
    <property type="protein sequence ID" value="CRK85657.1"/>
    <property type="molecule type" value="Genomic_DNA"/>
</dbReference>
<feature type="binding site" evidence="10">
    <location>
        <begin position="99"/>
        <end position="109"/>
    </location>
    <ligand>
        <name>ATP</name>
        <dbReference type="ChEBI" id="CHEBI:30616"/>
    </ligand>
</feature>
<dbReference type="InterPro" id="IPR004424">
    <property type="entry name" value="IspE"/>
</dbReference>
<reference evidence="14" key="1">
    <citation type="submission" date="2015-05" db="EMBL/GenBank/DDBJ databases">
        <authorList>
            <person name="Manzano-Marin A."/>
        </authorList>
    </citation>
    <scope>NUCLEOTIDE SEQUENCE [LARGE SCALE GENOMIC DNA]</scope>
    <source>
        <strain evidence="14">officinalis</strain>
    </source>
</reference>
<dbReference type="HAMAP" id="MF_00061">
    <property type="entry name" value="IspE"/>
    <property type="match status" value="1"/>
</dbReference>
<dbReference type="InterPro" id="IPR036554">
    <property type="entry name" value="GHMP_kinase_C_sf"/>
</dbReference>
<feature type="domain" description="GHMP kinase N-terminal" evidence="11">
    <location>
        <begin position="65"/>
        <end position="148"/>
    </location>
</feature>
<dbReference type="GO" id="GO:0019288">
    <property type="term" value="P:isopentenyl diphosphate biosynthetic process, methylerythritol 4-phosphate pathway"/>
    <property type="evidence" value="ECO:0007669"/>
    <property type="project" value="UniProtKB-UniRule"/>
</dbReference>
<dbReference type="InterPro" id="IPR013750">
    <property type="entry name" value="GHMP_kinase_C_dom"/>
</dbReference>
<dbReference type="PIRSF" id="PIRSF010376">
    <property type="entry name" value="IspE"/>
    <property type="match status" value="1"/>
</dbReference>
<dbReference type="PANTHER" id="PTHR43527">
    <property type="entry name" value="4-DIPHOSPHOCYTIDYL-2-C-METHYL-D-ERYTHRITOL KINASE, CHLOROPLASTIC"/>
    <property type="match status" value="1"/>
</dbReference>
<dbReference type="UniPathway" id="UPA00056">
    <property type="reaction ID" value="UER00094"/>
</dbReference>
<organism evidence="13 14">
    <name type="scientific">Candidatus Providencia siddallii</name>
    <dbReference type="NCBI Taxonomy" id="1715285"/>
    <lineage>
        <taxon>Bacteria</taxon>
        <taxon>Pseudomonadati</taxon>
        <taxon>Pseudomonadota</taxon>
        <taxon>Gammaproteobacteria</taxon>
        <taxon>Enterobacterales</taxon>
        <taxon>Morganellaceae</taxon>
        <taxon>Providencia</taxon>
    </lineage>
</organism>
<dbReference type="NCBIfam" id="TIGR00154">
    <property type="entry name" value="ispE"/>
    <property type="match status" value="1"/>
</dbReference>
<evidence type="ECO:0000313" key="14">
    <source>
        <dbReference type="Proteomes" id="UP000242301"/>
    </source>
</evidence>
<comment type="catalytic activity">
    <reaction evidence="10">
        <text>4-CDP-2-C-methyl-D-erythritol + ATP = 4-CDP-2-C-methyl-D-erythritol 2-phosphate + ADP + H(+)</text>
        <dbReference type="Rhea" id="RHEA:18437"/>
        <dbReference type="ChEBI" id="CHEBI:15378"/>
        <dbReference type="ChEBI" id="CHEBI:30616"/>
        <dbReference type="ChEBI" id="CHEBI:57823"/>
        <dbReference type="ChEBI" id="CHEBI:57919"/>
        <dbReference type="ChEBI" id="CHEBI:456216"/>
        <dbReference type="EC" id="2.7.1.148"/>
    </reaction>
</comment>
<evidence type="ECO:0000256" key="9">
    <source>
        <dbReference type="ARBA" id="ARBA00032554"/>
    </source>
</evidence>
<dbReference type="Pfam" id="PF00288">
    <property type="entry name" value="GHMP_kinases_N"/>
    <property type="match status" value="1"/>
</dbReference>
<evidence type="ECO:0000256" key="10">
    <source>
        <dbReference type="HAMAP-Rule" id="MF_00061"/>
    </source>
</evidence>
<evidence type="ECO:0000256" key="6">
    <source>
        <dbReference type="ARBA" id="ARBA00022777"/>
    </source>
</evidence>
<dbReference type="GO" id="GO:0050515">
    <property type="term" value="F:4-(cytidine 5'-diphospho)-2-C-methyl-D-erythritol kinase activity"/>
    <property type="evidence" value="ECO:0007669"/>
    <property type="project" value="UniProtKB-UniRule"/>
</dbReference>
<gene>
    <name evidence="10 13" type="primary">ispE</name>
    <name evidence="13" type="ORF">SOFFGTOCOR_0222</name>
</gene>
<evidence type="ECO:0000259" key="11">
    <source>
        <dbReference type="Pfam" id="PF00288"/>
    </source>
</evidence>
<dbReference type="EC" id="2.7.1.148" evidence="2 10"/>
<feature type="domain" description="GHMP kinase C-terminal" evidence="12">
    <location>
        <begin position="207"/>
        <end position="259"/>
    </location>
</feature>
<comment type="function">
    <text evidence="10">Catalyzes the phosphorylation of the position 2 hydroxy group of 4-diphosphocytidyl-2C-methyl-D-erythritol.</text>
</comment>